<sequence length="113" mass="12334">MISLDPALHKHVHVEVTRHVSGYVVHFLNYEGAASNLSVQPGFGAAKPGVYPFTNEYVIARRDLAVEITVPEEIKNVTFLSPDEPFVATDAQWLGGGKLALPVFQYTVAVLTV</sequence>
<organism evidence="1 2">
    <name type="scientific">Labilithrix luteola</name>
    <dbReference type="NCBI Taxonomy" id="1391654"/>
    <lineage>
        <taxon>Bacteria</taxon>
        <taxon>Pseudomonadati</taxon>
        <taxon>Myxococcota</taxon>
        <taxon>Polyangia</taxon>
        <taxon>Polyangiales</taxon>
        <taxon>Labilitrichaceae</taxon>
        <taxon>Labilithrix</taxon>
    </lineage>
</organism>
<reference evidence="1 2" key="1">
    <citation type="submission" date="2015-08" db="EMBL/GenBank/DDBJ databases">
        <authorList>
            <person name="Babu N.S."/>
            <person name="Beckwith C.J."/>
            <person name="Beseler K.G."/>
            <person name="Brison A."/>
            <person name="Carone J.V."/>
            <person name="Caskin T.P."/>
            <person name="Diamond M."/>
            <person name="Durham M.E."/>
            <person name="Foxe J.M."/>
            <person name="Go M."/>
            <person name="Henderson B.A."/>
            <person name="Jones I.B."/>
            <person name="McGettigan J.A."/>
            <person name="Micheletti S.J."/>
            <person name="Nasrallah M.E."/>
            <person name="Ortiz D."/>
            <person name="Piller C.R."/>
            <person name="Privatt S.R."/>
            <person name="Schneider S.L."/>
            <person name="Sharp S."/>
            <person name="Smith T.C."/>
            <person name="Stanton J.D."/>
            <person name="Ullery H.E."/>
            <person name="Wilson R.J."/>
            <person name="Serrano M.G."/>
            <person name="Buck G."/>
            <person name="Lee V."/>
            <person name="Wang Y."/>
            <person name="Carvalho R."/>
            <person name="Voegtly L."/>
            <person name="Shi R."/>
            <person name="Duckworth R."/>
            <person name="Johnson A."/>
            <person name="Loviza R."/>
            <person name="Walstead R."/>
            <person name="Shah Z."/>
            <person name="Kiflezghi M."/>
            <person name="Wade K."/>
            <person name="Ball S.L."/>
            <person name="Bradley K.W."/>
            <person name="Asai D.J."/>
            <person name="Bowman C.A."/>
            <person name="Russell D.A."/>
            <person name="Pope W.H."/>
            <person name="Jacobs-Sera D."/>
            <person name="Hendrix R.W."/>
            <person name="Hatfull G.F."/>
        </authorList>
    </citation>
    <scope>NUCLEOTIDE SEQUENCE [LARGE SCALE GENOMIC DNA]</scope>
    <source>
        <strain evidence="1 2">DSM 27648</strain>
    </source>
</reference>
<proteinExistence type="predicted"/>
<dbReference type="Proteomes" id="UP000064967">
    <property type="component" value="Chromosome"/>
</dbReference>
<dbReference type="AlphaFoldDB" id="A0A0K1PPR5"/>
<name>A0A0K1PPR5_9BACT</name>
<dbReference type="STRING" id="1391654.AKJ09_02035"/>
<keyword evidence="2" id="KW-1185">Reference proteome</keyword>
<protein>
    <submittedName>
        <fullName evidence="1">Uncharacterized protein</fullName>
    </submittedName>
</protein>
<dbReference type="EMBL" id="CP012333">
    <property type="protein sequence ID" value="AKU95371.1"/>
    <property type="molecule type" value="Genomic_DNA"/>
</dbReference>
<evidence type="ECO:0000313" key="1">
    <source>
        <dbReference type="EMBL" id="AKU95371.1"/>
    </source>
</evidence>
<accession>A0A0K1PPR5</accession>
<gene>
    <name evidence="1" type="ORF">AKJ09_02035</name>
</gene>
<dbReference type="KEGG" id="llu:AKJ09_02035"/>
<dbReference type="RefSeq" id="WP_146646827.1">
    <property type="nucleotide sequence ID" value="NZ_CP012333.1"/>
</dbReference>
<evidence type="ECO:0000313" key="2">
    <source>
        <dbReference type="Proteomes" id="UP000064967"/>
    </source>
</evidence>